<keyword evidence="11" id="KW-1133">Transmembrane helix</keyword>
<gene>
    <name evidence="16" type="primary">mrdA</name>
    <name evidence="16" type="ORF">FMM05_03350</name>
</gene>
<dbReference type="GO" id="GO:0008658">
    <property type="term" value="F:penicillin binding"/>
    <property type="evidence" value="ECO:0007669"/>
    <property type="project" value="InterPro"/>
</dbReference>
<evidence type="ECO:0000256" key="2">
    <source>
        <dbReference type="ARBA" id="ARBA00004236"/>
    </source>
</evidence>
<keyword evidence="4" id="KW-0997">Cell inner membrane</keyword>
<dbReference type="Gene3D" id="3.40.710.10">
    <property type="entry name" value="DD-peptidase/beta-lactamase superfamily"/>
    <property type="match status" value="1"/>
</dbReference>
<dbReference type="EC" id="3.4.16.4" evidence="16"/>
<reference evidence="16 17" key="1">
    <citation type="submission" date="2019-07" db="EMBL/GenBank/DDBJ databases">
        <title>Flavobacterium sp. nov., isolated from glacier ice.</title>
        <authorList>
            <person name="Liu Q."/>
            <person name="Xin Y.-H."/>
        </authorList>
    </citation>
    <scope>NUCLEOTIDE SEQUENCE [LARGE SCALE GENOMIC DNA]</scope>
    <source>
        <strain evidence="16 17">ZT4R6</strain>
    </source>
</reference>
<dbReference type="OrthoDB" id="9766847at2"/>
<dbReference type="GO" id="GO:0009002">
    <property type="term" value="F:serine-type D-Ala-D-Ala carboxypeptidase activity"/>
    <property type="evidence" value="ECO:0007669"/>
    <property type="project" value="UniProtKB-EC"/>
</dbReference>
<evidence type="ECO:0000256" key="4">
    <source>
        <dbReference type="ARBA" id="ARBA00022519"/>
    </source>
</evidence>
<feature type="domain" description="Penicillin-binding protein dimerisation" evidence="15">
    <location>
        <begin position="46"/>
        <end position="209"/>
    </location>
</feature>
<keyword evidence="13" id="KW-0961">Cell wall biogenesis/degradation</keyword>
<dbReference type="PANTHER" id="PTHR30627">
    <property type="entry name" value="PEPTIDOGLYCAN D,D-TRANSPEPTIDASE"/>
    <property type="match status" value="1"/>
</dbReference>
<keyword evidence="7" id="KW-0812">Transmembrane</keyword>
<evidence type="ECO:0000256" key="3">
    <source>
        <dbReference type="ARBA" id="ARBA00022475"/>
    </source>
</evidence>
<dbReference type="GO" id="GO:0008360">
    <property type="term" value="P:regulation of cell shape"/>
    <property type="evidence" value="ECO:0007669"/>
    <property type="project" value="UniProtKB-KW"/>
</dbReference>
<keyword evidence="8 16" id="KW-0378">Hydrolase</keyword>
<dbReference type="AlphaFoldDB" id="A0A552V7J3"/>
<keyword evidence="6" id="KW-0645">Protease</keyword>
<dbReference type="EMBL" id="VJVZ01000002">
    <property type="protein sequence ID" value="TRW26429.1"/>
    <property type="molecule type" value="Genomic_DNA"/>
</dbReference>
<dbReference type="GO" id="GO:0071555">
    <property type="term" value="P:cell wall organization"/>
    <property type="evidence" value="ECO:0007669"/>
    <property type="project" value="UniProtKB-KW"/>
</dbReference>
<evidence type="ECO:0000256" key="9">
    <source>
        <dbReference type="ARBA" id="ARBA00022960"/>
    </source>
</evidence>
<proteinExistence type="predicted"/>
<evidence type="ECO:0000256" key="6">
    <source>
        <dbReference type="ARBA" id="ARBA00022670"/>
    </source>
</evidence>
<sequence length="618" mass="69882">MRKILLPTLIIAGTLLIIARLFYLQILDDSYIKKSDNNAIKIKYDYPERGYIYDRNGVLMVANQPSYDIMVTPNEMKDTDTLAMCKLLNITEEYFIQRLEKAKVYSPRLPSVFLPQLSKKEFAGFQERIRRFKGFDIVKRSLRDYQVHAAANVFGYIQQAGDATIKKNPYYKSGDLIGRQGVEEMYEEILRGVKGVKYVQKDRFNREIGSFKEGIYDTVAVQGKDITLSLDAELQKYGEALMFEKRGGIVAIEPQSGEILALVTAPSYDPSLLVGRDRSKNYTTLFNDSISKPLYDRGLLAEYPPGSPFKILTGLIGLQEEVIDENTSFVCHHGFSYGRGAFMKCHDSGTNRLHEGIYKSCNTYFANTFKLTIDKYPKPEYGVNAWSSHLKSFGLGDFLGYDLPPGRKGLVPTPKFYKRYYPNGGWRSSTIISNSIGQGEVLMTPIQLANMMATVANQGYYYTPHVIKKIKGQEIDKKFRIKHQTTIDKQYYKPVIDGLFDVFNLGTASHLRVEGIEICGKTGTAENYTKINGVNTQLSDHSIFVAFAPRENPKIAIAVFVENGYWGARWAGPIATLMIEKYLKGSTTRTALETKMLTQGLKAEYEKPLSGQPFTINH</sequence>
<dbReference type="GO" id="GO:0009252">
    <property type="term" value="P:peptidoglycan biosynthetic process"/>
    <property type="evidence" value="ECO:0007669"/>
    <property type="project" value="UniProtKB-KW"/>
</dbReference>
<dbReference type="GO" id="GO:0005886">
    <property type="term" value="C:plasma membrane"/>
    <property type="evidence" value="ECO:0007669"/>
    <property type="project" value="UniProtKB-SubCell"/>
</dbReference>
<protein>
    <submittedName>
        <fullName evidence="16">Penicillin-binding protein 2</fullName>
        <ecNumber evidence="16">3.4.16.4</ecNumber>
    </submittedName>
</protein>
<keyword evidence="10" id="KW-0573">Peptidoglycan synthesis</keyword>
<evidence type="ECO:0000256" key="8">
    <source>
        <dbReference type="ARBA" id="ARBA00022801"/>
    </source>
</evidence>
<dbReference type="PANTHER" id="PTHR30627:SF2">
    <property type="entry name" value="PEPTIDOGLYCAN D,D-TRANSPEPTIDASE MRDA"/>
    <property type="match status" value="1"/>
</dbReference>
<evidence type="ECO:0000259" key="14">
    <source>
        <dbReference type="Pfam" id="PF00905"/>
    </source>
</evidence>
<name>A0A552V7J3_9FLAO</name>
<dbReference type="SUPFAM" id="SSF56519">
    <property type="entry name" value="Penicillin binding protein dimerisation domain"/>
    <property type="match status" value="1"/>
</dbReference>
<dbReference type="GO" id="GO:0071972">
    <property type="term" value="F:peptidoglycan L,D-transpeptidase activity"/>
    <property type="evidence" value="ECO:0007669"/>
    <property type="project" value="TreeGrafter"/>
</dbReference>
<dbReference type="Pfam" id="PF00905">
    <property type="entry name" value="Transpeptidase"/>
    <property type="match status" value="1"/>
</dbReference>
<dbReference type="RefSeq" id="WP_143371932.1">
    <property type="nucleotide sequence ID" value="NZ_VJVZ01000002.1"/>
</dbReference>
<dbReference type="GO" id="GO:0006508">
    <property type="term" value="P:proteolysis"/>
    <property type="evidence" value="ECO:0007669"/>
    <property type="project" value="UniProtKB-KW"/>
</dbReference>
<evidence type="ECO:0000256" key="1">
    <source>
        <dbReference type="ARBA" id="ARBA00004167"/>
    </source>
</evidence>
<evidence type="ECO:0000256" key="5">
    <source>
        <dbReference type="ARBA" id="ARBA00022645"/>
    </source>
</evidence>
<feature type="domain" description="Penicillin-binding protein transpeptidase" evidence="14">
    <location>
        <begin position="247"/>
        <end position="575"/>
    </location>
</feature>
<dbReference type="InterPro" id="IPR005311">
    <property type="entry name" value="PBP_dimer"/>
</dbReference>
<dbReference type="NCBIfam" id="TIGR03423">
    <property type="entry name" value="pbp2_mrdA"/>
    <property type="match status" value="1"/>
</dbReference>
<evidence type="ECO:0000259" key="15">
    <source>
        <dbReference type="Pfam" id="PF03717"/>
    </source>
</evidence>
<dbReference type="SUPFAM" id="SSF56601">
    <property type="entry name" value="beta-lactamase/transpeptidase-like"/>
    <property type="match status" value="1"/>
</dbReference>
<evidence type="ECO:0000256" key="10">
    <source>
        <dbReference type="ARBA" id="ARBA00022984"/>
    </source>
</evidence>
<keyword evidence="3" id="KW-1003">Cell membrane</keyword>
<evidence type="ECO:0000256" key="7">
    <source>
        <dbReference type="ARBA" id="ARBA00022692"/>
    </source>
</evidence>
<dbReference type="Pfam" id="PF03717">
    <property type="entry name" value="PBP_dimer"/>
    <property type="match status" value="1"/>
</dbReference>
<keyword evidence="9" id="KW-0133">Cell shape</keyword>
<keyword evidence="5 16" id="KW-0121">Carboxypeptidase</keyword>
<keyword evidence="12" id="KW-0472">Membrane</keyword>
<dbReference type="InterPro" id="IPR017790">
    <property type="entry name" value="Penicillin-binding_protein_2"/>
</dbReference>
<dbReference type="InterPro" id="IPR001460">
    <property type="entry name" value="PCN-bd_Tpept"/>
</dbReference>
<organism evidence="16 17">
    <name type="scientific">Flavobacterium zepuense</name>
    <dbReference type="NCBI Taxonomy" id="2593302"/>
    <lineage>
        <taxon>Bacteria</taxon>
        <taxon>Pseudomonadati</taxon>
        <taxon>Bacteroidota</taxon>
        <taxon>Flavobacteriia</taxon>
        <taxon>Flavobacteriales</taxon>
        <taxon>Flavobacteriaceae</taxon>
        <taxon>Flavobacterium</taxon>
    </lineage>
</organism>
<dbReference type="InterPro" id="IPR050515">
    <property type="entry name" value="Beta-lactam/transpept"/>
</dbReference>
<dbReference type="Gene3D" id="3.30.1390.30">
    <property type="entry name" value="Penicillin-binding protein 2a, domain 3"/>
    <property type="match status" value="1"/>
</dbReference>
<comment type="subcellular location">
    <subcellularLocation>
        <location evidence="2">Cell membrane</location>
    </subcellularLocation>
    <subcellularLocation>
        <location evidence="1">Membrane</location>
        <topology evidence="1">Single-pass membrane protein</topology>
    </subcellularLocation>
</comment>
<comment type="caution">
    <text evidence="16">The sequence shown here is derived from an EMBL/GenBank/DDBJ whole genome shotgun (WGS) entry which is preliminary data.</text>
</comment>
<dbReference type="InterPro" id="IPR036138">
    <property type="entry name" value="PBP_dimer_sf"/>
</dbReference>
<dbReference type="Gene3D" id="3.90.1310.10">
    <property type="entry name" value="Penicillin-binding protein 2a (Domain 2)"/>
    <property type="match status" value="1"/>
</dbReference>
<accession>A0A552V7J3</accession>
<evidence type="ECO:0000313" key="16">
    <source>
        <dbReference type="EMBL" id="TRW26429.1"/>
    </source>
</evidence>
<evidence type="ECO:0000313" key="17">
    <source>
        <dbReference type="Proteomes" id="UP000320643"/>
    </source>
</evidence>
<evidence type="ECO:0000256" key="13">
    <source>
        <dbReference type="ARBA" id="ARBA00023316"/>
    </source>
</evidence>
<evidence type="ECO:0000256" key="11">
    <source>
        <dbReference type="ARBA" id="ARBA00022989"/>
    </source>
</evidence>
<keyword evidence="17" id="KW-1185">Reference proteome</keyword>
<evidence type="ECO:0000256" key="12">
    <source>
        <dbReference type="ARBA" id="ARBA00023136"/>
    </source>
</evidence>
<dbReference type="InterPro" id="IPR012338">
    <property type="entry name" value="Beta-lactam/transpept-like"/>
</dbReference>
<dbReference type="Proteomes" id="UP000320643">
    <property type="component" value="Unassembled WGS sequence"/>
</dbReference>